<dbReference type="STRING" id="1514904.SU32_06400"/>
<sequence>MVEANQLLLDLGGAPSLTRDDLVVSAANLNAASLIDNWPHWPSPWAILIGSKGYGKSHLAEIWYEAAMPHRIQPSKISDDDLGEAQNGRPILIDGLFEGKFDEARMFHLMNAVRNARQTMLITTETAPSLWHLETADLRSRFKAATTVEIGAPDDALLRAVIAKLFADRQISVGPDIVEYLATRIDRSLDSVNRVVDRLDNEALVSKARITKPFIARVLETIECER</sequence>
<dbReference type="EMBL" id="JXMU01000008">
    <property type="protein sequence ID" value="KPB01714.1"/>
    <property type="molecule type" value="Genomic_DNA"/>
</dbReference>
<dbReference type="AlphaFoldDB" id="A0A0N0VLP3"/>
<dbReference type="GO" id="GO:0003688">
    <property type="term" value="F:DNA replication origin binding"/>
    <property type="evidence" value="ECO:0007669"/>
    <property type="project" value="TreeGrafter"/>
</dbReference>
<dbReference type="Gene3D" id="3.40.50.300">
    <property type="entry name" value="P-loop containing nucleotide triphosphate hydrolases"/>
    <property type="match status" value="1"/>
</dbReference>
<dbReference type="PANTHER" id="PTHR30050:SF5">
    <property type="entry name" value="DNAA REGULATORY INACTIVATOR HDA"/>
    <property type="match status" value="1"/>
</dbReference>
<protein>
    <recommendedName>
        <fullName evidence="1">Hda lid domain-containing protein</fullName>
    </recommendedName>
</protein>
<evidence type="ECO:0000259" key="1">
    <source>
        <dbReference type="Pfam" id="PF22688"/>
    </source>
</evidence>
<dbReference type="RefSeq" id="WP_053998531.1">
    <property type="nucleotide sequence ID" value="NZ_JXMU01000008.1"/>
</dbReference>
<dbReference type="InterPro" id="IPR027417">
    <property type="entry name" value="P-loop_NTPase"/>
</dbReference>
<dbReference type="OrthoDB" id="7390113at2"/>
<gene>
    <name evidence="2" type="ORF">SU32_06400</name>
</gene>
<dbReference type="PATRIC" id="fig|1514904.3.peg.3313"/>
<feature type="domain" description="Hda lid" evidence="1">
    <location>
        <begin position="167"/>
        <end position="219"/>
    </location>
</feature>
<proteinExistence type="predicted"/>
<dbReference type="Gene3D" id="1.10.8.60">
    <property type="match status" value="1"/>
</dbReference>
<organism evidence="2 3">
    <name type="scientific">Ahrensia marina</name>
    <dbReference type="NCBI Taxonomy" id="1514904"/>
    <lineage>
        <taxon>Bacteria</taxon>
        <taxon>Pseudomonadati</taxon>
        <taxon>Pseudomonadota</taxon>
        <taxon>Alphaproteobacteria</taxon>
        <taxon>Hyphomicrobiales</taxon>
        <taxon>Ahrensiaceae</taxon>
        <taxon>Ahrensia</taxon>
    </lineage>
</organism>
<name>A0A0N0VLP3_9HYPH</name>
<evidence type="ECO:0000313" key="3">
    <source>
        <dbReference type="Proteomes" id="UP000038011"/>
    </source>
</evidence>
<dbReference type="InterPro" id="IPR055199">
    <property type="entry name" value="Hda_lid"/>
</dbReference>
<comment type="caution">
    <text evidence="2">The sequence shown here is derived from an EMBL/GenBank/DDBJ whole genome shotgun (WGS) entry which is preliminary data.</text>
</comment>
<evidence type="ECO:0000313" key="2">
    <source>
        <dbReference type="EMBL" id="KPB01714.1"/>
    </source>
</evidence>
<dbReference type="Proteomes" id="UP000038011">
    <property type="component" value="Unassembled WGS sequence"/>
</dbReference>
<keyword evidence="3" id="KW-1185">Reference proteome</keyword>
<dbReference type="SUPFAM" id="SSF52540">
    <property type="entry name" value="P-loop containing nucleoside triphosphate hydrolases"/>
    <property type="match status" value="1"/>
</dbReference>
<reference evidence="2 3" key="1">
    <citation type="submission" date="2015-01" db="EMBL/GenBank/DDBJ databases">
        <title>Ahrensia donghaiensis sp. nov., a novel dimethylsulphoniopropionate-cleavage bacterium isolated from seawater and emended descriptions of the genus Ahrensia and Ahrensia kielensis.</title>
        <authorList>
            <person name="Liu J."/>
        </authorList>
    </citation>
    <scope>NUCLEOTIDE SEQUENCE [LARGE SCALE GENOMIC DNA]</scope>
    <source>
        <strain evidence="2 3">LZD062</strain>
    </source>
</reference>
<dbReference type="GO" id="GO:0006270">
    <property type="term" value="P:DNA replication initiation"/>
    <property type="evidence" value="ECO:0007669"/>
    <property type="project" value="TreeGrafter"/>
</dbReference>
<dbReference type="GO" id="GO:0005886">
    <property type="term" value="C:plasma membrane"/>
    <property type="evidence" value="ECO:0007669"/>
    <property type="project" value="TreeGrafter"/>
</dbReference>
<accession>A0A0N0VLP3</accession>
<dbReference type="Pfam" id="PF22688">
    <property type="entry name" value="Hda_lid"/>
    <property type="match status" value="1"/>
</dbReference>
<dbReference type="PANTHER" id="PTHR30050">
    <property type="entry name" value="CHROMOSOMAL REPLICATION INITIATOR PROTEIN DNAA"/>
    <property type="match status" value="1"/>
</dbReference>